<name>A0AAU8AJT7_9RHOB</name>
<feature type="domain" description="Thioredoxin" evidence="8">
    <location>
        <begin position="17"/>
        <end position="142"/>
    </location>
</feature>
<dbReference type="AlphaFoldDB" id="A0AAU8AJT7"/>
<keyword evidence="5" id="KW-1015">Disulfide bond</keyword>
<evidence type="ECO:0000256" key="6">
    <source>
        <dbReference type="ARBA" id="ARBA00023284"/>
    </source>
</evidence>
<keyword evidence="2" id="KW-0813">Transport</keyword>
<dbReference type="EMBL" id="CP123384">
    <property type="protein sequence ID" value="XCC94793.1"/>
    <property type="molecule type" value="Genomic_DNA"/>
</dbReference>
<keyword evidence="3" id="KW-0479">Metal-binding</keyword>
<proteinExistence type="inferred from homology"/>
<dbReference type="SUPFAM" id="SSF52833">
    <property type="entry name" value="Thioredoxin-like"/>
    <property type="match status" value="1"/>
</dbReference>
<keyword evidence="6" id="KW-0676">Redox-active center</keyword>
<dbReference type="NCBIfam" id="TIGR01068">
    <property type="entry name" value="thioredoxin"/>
    <property type="match status" value="1"/>
</dbReference>
<evidence type="ECO:0000259" key="8">
    <source>
        <dbReference type="PROSITE" id="PS51352"/>
    </source>
</evidence>
<dbReference type="InterPro" id="IPR005746">
    <property type="entry name" value="Thioredoxin"/>
</dbReference>
<evidence type="ECO:0000256" key="5">
    <source>
        <dbReference type="ARBA" id="ARBA00023157"/>
    </source>
</evidence>
<dbReference type="PROSITE" id="PS51352">
    <property type="entry name" value="THIOREDOXIN_2"/>
    <property type="match status" value="1"/>
</dbReference>
<dbReference type="Pfam" id="PF00085">
    <property type="entry name" value="Thioredoxin"/>
    <property type="match status" value="1"/>
</dbReference>
<sequence length="145" mass="15409">MVKLVCLDCGQTNRVPQERLDAAPKCGTCGAALMDGKAHEIDAETLAKAIRTDETPLVVDFWAPWCGPCRMMAPEYSRAATALKGKARLVKLNTEQHQSAAAQFGIRGIPTLIAFGKGREAARQSGAIPAAQIEAFALRATSAKA</sequence>
<dbReference type="Gene3D" id="2.30.30.380">
    <property type="entry name" value="Zn-finger domain of Sec23/24"/>
    <property type="match status" value="1"/>
</dbReference>
<dbReference type="PRINTS" id="PR00421">
    <property type="entry name" value="THIOREDOXIN"/>
</dbReference>
<gene>
    <name evidence="9" type="primary">trxC</name>
    <name evidence="9" type="ORF">PVT71_06155</name>
</gene>
<dbReference type="NCBIfam" id="NF008229">
    <property type="entry name" value="PRK10996.1"/>
    <property type="match status" value="1"/>
</dbReference>
<dbReference type="PROSITE" id="PS00194">
    <property type="entry name" value="THIOREDOXIN_1"/>
    <property type="match status" value="1"/>
</dbReference>
<dbReference type="InterPro" id="IPR049299">
    <property type="entry name" value="Thio2_N"/>
</dbReference>
<evidence type="ECO:0000256" key="7">
    <source>
        <dbReference type="NCBIfam" id="TIGR01068"/>
    </source>
</evidence>
<dbReference type="RefSeq" id="WP_353473621.1">
    <property type="nucleotide sequence ID" value="NZ_CP123384.1"/>
</dbReference>
<organism evidence="9">
    <name type="scientific">Alloyangia sp. H15</name>
    <dbReference type="NCBI Taxonomy" id="3029062"/>
    <lineage>
        <taxon>Bacteria</taxon>
        <taxon>Pseudomonadati</taxon>
        <taxon>Pseudomonadota</taxon>
        <taxon>Alphaproteobacteria</taxon>
        <taxon>Rhodobacterales</taxon>
        <taxon>Roseobacteraceae</taxon>
        <taxon>Alloyangia</taxon>
    </lineage>
</organism>
<dbReference type="InterPro" id="IPR017937">
    <property type="entry name" value="Thioredoxin_CS"/>
</dbReference>
<dbReference type="CDD" id="cd02947">
    <property type="entry name" value="TRX_family"/>
    <property type="match status" value="1"/>
</dbReference>
<reference evidence="9" key="1">
    <citation type="submission" date="2023-02" db="EMBL/GenBank/DDBJ databases">
        <title>Description and genomic characterization of Salipiger bruguierae sp. nov., isolated from the sediment of mangrove plant Bruguiera sexangula.</title>
        <authorList>
            <person name="Long M."/>
        </authorList>
    </citation>
    <scope>NUCLEOTIDE SEQUENCE</scope>
    <source>
        <strain evidence="9">H15</strain>
    </source>
</reference>
<comment type="similarity">
    <text evidence="1">Belongs to the thioredoxin family.</text>
</comment>
<evidence type="ECO:0000313" key="9">
    <source>
        <dbReference type="EMBL" id="XCC94793.1"/>
    </source>
</evidence>
<dbReference type="InterPro" id="IPR036249">
    <property type="entry name" value="Thioredoxin-like_sf"/>
</dbReference>
<dbReference type="InterPro" id="IPR013766">
    <property type="entry name" value="Thioredoxin_domain"/>
</dbReference>
<evidence type="ECO:0000256" key="2">
    <source>
        <dbReference type="ARBA" id="ARBA00022448"/>
    </source>
</evidence>
<dbReference type="PANTHER" id="PTHR45663:SF11">
    <property type="entry name" value="GEO12009P1"/>
    <property type="match status" value="1"/>
</dbReference>
<accession>A0AAU8AJT7</accession>
<evidence type="ECO:0000256" key="3">
    <source>
        <dbReference type="ARBA" id="ARBA00022723"/>
    </source>
</evidence>
<evidence type="ECO:0000256" key="1">
    <source>
        <dbReference type="ARBA" id="ARBA00008987"/>
    </source>
</evidence>
<dbReference type="GO" id="GO:0045454">
    <property type="term" value="P:cell redox homeostasis"/>
    <property type="evidence" value="ECO:0007669"/>
    <property type="project" value="TreeGrafter"/>
</dbReference>
<dbReference type="Pfam" id="PF21352">
    <property type="entry name" value="Zn_ribbon_Thio2"/>
    <property type="match status" value="1"/>
</dbReference>
<dbReference type="PANTHER" id="PTHR45663">
    <property type="entry name" value="GEO12009P1"/>
    <property type="match status" value="1"/>
</dbReference>
<dbReference type="Gene3D" id="3.40.30.10">
    <property type="entry name" value="Glutaredoxin"/>
    <property type="match status" value="1"/>
</dbReference>
<dbReference type="GO" id="GO:0005829">
    <property type="term" value="C:cytosol"/>
    <property type="evidence" value="ECO:0007669"/>
    <property type="project" value="TreeGrafter"/>
</dbReference>
<dbReference type="GO" id="GO:0015035">
    <property type="term" value="F:protein-disulfide reductase activity"/>
    <property type="evidence" value="ECO:0007669"/>
    <property type="project" value="UniProtKB-UniRule"/>
</dbReference>
<dbReference type="GO" id="GO:0046872">
    <property type="term" value="F:metal ion binding"/>
    <property type="evidence" value="ECO:0007669"/>
    <property type="project" value="UniProtKB-KW"/>
</dbReference>
<protein>
    <recommendedName>
        <fullName evidence="7">Thioredoxin</fullName>
    </recommendedName>
</protein>
<keyword evidence="4" id="KW-0249">Electron transport</keyword>
<evidence type="ECO:0000256" key="4">
    <source>
        <dbReference type="ARBA" id="ARBA00022982"/>
    </source>
</evidence>